<evidence type="ECO:0000256" key="1">
    <source>
        <dbReference type="SAM" id="MobiDB-lite"/>
    </source>
</evidence>
<sequence>MLDADQHRRMVVGQYHAYQIASHSRPDLRGNRRGRFAARRAATARIAASWIVIGRYLRTKTGASAIAPAGGGGRAAHRHEKKTP</sequence>
<organism evidence="2 3">
    <name type="scientific">Burkholderia cenocepacia</name>
    <dbReference type="NCBI Taxonomy" id="95486"/>
    <lineage>
        <taxon>Bacteria</taxon>
        <taxon>Pseudomonadati</taxon>
        <taxon>Pseudomonadota</taxon>
        <taxon>Betaproteobacteria</taxon>
        <taxon>Burkholderiales</taxon>
        <taxon>Burkholderiaceae</taxon>
        <taxon>Burkholderia</taxon>
        <taxon>Burkholderia cepacia complex</taxon>
    </lineage>
</organism>
<feature type="compositionally biased region" description="Basic residues" evidence="1">
    <location>
        <begin position="75"/>
        <end position="84"/>
    </location>
</feature>
<feature type="region of interest" description="Disordered" evidence="1">
    <location>
        <begin position="64"/>
        <end position="84"/>
    </location>
</feature>
<reference evidence="2 3" key="2">
    <citation type="journal article" date="2017" name="Front. Microbiol.">
        <title>Genomics Reveals a Unique Clone of Burkholderia cenocepacia Harboring an Actively Excising Novel Genomic Island.</title>
        <authorList>
            <person name="Patil P.P."/>
            <person name="Mali S."/>
            <person name="Midha S."/>
            <person name="Gautam V."/>
            <person name="Dash L."/>
            <person name="Kumar S."/>
            <person name="Shastri J."/>
            <person name="Singhal L."/>
            <person name="Patil P.B."/>
        </authorList>
    </citation>
    <scope>NUCLEOTIDE SEQUENCE [LARGE SCALE GENOMIC DNA]</scope>
    <source>
        <strain evidence="2 3">BC-19</strain>
    </source>
</reference>
<reference evidence="2 3" key="1">
    <citation type="journal article" date="2017" name="Front. Microbiol.">
        <title>Genomics reveals a unique clone of Burkholderia cenocepacia harbouring an actively excising novel genomic island.</title>
        <authorList>
            <person name="Patil P."/>
            <person name="Mali S."/>
            <person name="Midha S."/>
            <person name="Gautam V."/>
            <person name="Dash L."/>
            <person name="Kumar S."/>
            <person name="Shastri J."/>
            <person name="Singhal L."/>
            <person name="Patil P.B."/>
        </authorList>
    </citation>
    <scope>NUCLEOTIDE SEQUENCE [LARGE SCALE GENOMIC DNA]</scope>
    <source>
        <strain evidence="2 3">BC-19</strain>
    </source>
</reference>
<dbReference type="AlphaFoldDB" id="A0ABD4UK77"/>
<feature type="non-terminal residue" evidence="2">
    <location>
        <position position="84"/>
    </location>
</feature>
<accession>A0ABD4UK77</accession>
<dbReference type="Proteomes" id="UP000191686">
    <property type="component" value="Unassembled WGS sequence"/>
</dbReference>
<name>A0ABD4UK77_9BURK</name>
<dbReference type="RefSeq" id="WP_264836428.1">
    <property type="nucleotide sequence ID" value="NZ_JYMX02000026.1"/>
</dbReference>
<comment type="caution">
    <text evidence="2">The sequence shown here is derived from an EMBL/GenBank/DDBJ whole genome shotgun (WGS) entry which is preliminary data.</text>
</comment>
<evidence type="ECO:0000313" key="2">
    <source>
        <dbReference type="EMBL" id="MCW3714885.1"/>
    </source>
</evidence>
<protein>
    <submittedName>
        <fullName evidence="2">Uncharacterized protein</fullName>
    </submittedName>
</protein>
<evidence type="ECO:0000313" key="3">
    <source>
        <dbReference type="Proteomes" id="UP000191686"/>
    </source>
</evidence>
<dbReference type="EMBL" id="JYMX02000026">
    <property type="protein sequence ID" value="MCW3714885.1"/>
    <property type="molecule type" value="Genomic_DNA"/>
</dbReference>
<proteinExistence type="predicted"/>
<gene>
    <name evidence="2" type="ORF">UE95_026705</name>
</gene>